<accession>A0A1G6X190</accession>
<gene>
    <name evidence="1" type="ORF">SAMN05216464_102369</name>
</gene>
<evidence type="ECO:0000313" key="1">
    <source>
        <dbReference type="EMBL" id="SDD71878.1"/>
    </source>
</evidence>
<dbReference type="EMBL" id="FNAI01000002">
    <property type="protein sequence ID" value="SDD71878.1"/>
    <property type="molecule type" value="Genomic_DNA"/>
</dbReference>
<dbReference type="STRING" id="1391627.SAMN05216464_102369"/>
<protein>
    <submittedName>
        <fullName evidence="1">Uncharacterized protein</fullName>
    </submittedName>
</protein>
<sequence length="202" mass="22917">MIMKNSIKVLVAMMVIGIQGIRLQAQTTKAAAGVYLTMQDYKAGKLSYTPDNKDNMQLHSFLSGKHIGVNYGGKNISLAKNEIFGYRKDGLDFRYFHNEAYRILDTAGFLLYSREVLTPGSKGLKPVEQYFYSTDAATPILNLTIDNIDKSFAAQADFRYNVQNYFHGDAGLMAYDRSINQYELKHLYFEYRHNGTPQHAAL</sequence>
<reference evidence="1 2" key="1">
    <citation type="submission" date="2016-10" db="EMBL/GenBank/DDBJ databases">
        <authorList>
            <person name="de Groot N.N."/>
        </authorList>
    </citation>
    <scope>NUCLEOTIDE SEQUENCE [LARGE SCALE GENOMIC DNA]</scope>
    <source>
        <strain evidence="1 2">47C3B</strain>
    </source>
</reference>
<evidence type="ECO:0000313" key="2">
    <source>
        <dbReference type="Proteomes" id="UP000199072"/>
    </source>
</evidence>
<organism evidence="1 2">
    <name type="scientific">Mucilaginibacter pineti</name>
    <dbReference type="NCBI Taxonomy" id="1391627"/>
    <lineage>
        <taxon>Bacteria</taxon>
        <taxon>Pseudomonadati</taxon>
        <taxon>Bacteroidota</taxon>
        <taxon>Sphingobacteriia</taxon>
        <taxon>Sphingobacteriales</taxon>
        <taxon>Sphingobacteriaceae</taxon>
        <taxon>Mucilaginibacter</taxon>
    </lineage>
</organism>
<dbReference type="AlphaFoldDB" id="A0A1G6X190"/>
<dbReference type="Proteomes" id="UP000199072">
    <property type="component" value="Unassembled WGS sequence"/>
</dbReference>
<proteinExistence type="predicted"/>
<name>A0A1G6X190_9SPHI</name>
<keyword evidence="2" id="KW-1185">Reference proteome</keyword>